<evidence type="ECO:0000313" key="2">
    <source>
        <dbReference type="Proteomes" id="UP001500742"/>
    </source>
</evidence>
<evidence type="ECO:0008006" key="3">
    <source>
        <dbReference type="Google" id="ProtNLM"/>
    </source>
</evidence>
<gene>
    <name evidence="1" type="ORF">GCM10022210_14660</name>
</gene>
<name>A0ABP7PKC8_9SPHI</name>
<dbReference type="EMBL" id="BAAAZC010000009">
    <property type="protein sequence ID" value="GAA3967077.1"/>
    <property type="molecule type" value="Genomic_DNA"/>
</dbReference>
<organism evidence="1 2">
    <name type="scientific">Mucilaginibacter dorajii</name>
    <dbReference type="NCBI Taxonomy" id="692994"/>
    <lineage>
        <taxon>Bacteria</taxon>
        <taxon>Pseudomonadati</taxon>
        <taxon>Bacteroidota</taxon>
        <taxon>Sphingobacteriia</taxon>
        <taxon>Sphingobacteriales</taxon>
        <taxon>Sphingobacteriaceae</taxon>
        <taxon>Mucilaginibacter</taxon>
    </lineage>
</organism>
<accession>A0ABP7PKC8</accession>
<reference evidence="2" key="1">
    <citation type="journal article" date="2019" name="Int. J. Syst. Evol. Microbiol.">
        <title>The Global Catalogue of Microorganisms (GCM) 10K type strain sequencing project: providing services to taxonomists for standard genome sequencing and annotation.</title>
        <authorList>
            <consortium name="The Broad Institute Genomics Platform"/>
            <consortium name="The Broad Institute Genome Sequencing Center for Infectious Disease"/>
            <person name="Wu L."/>
            <person name="Ma J."/>
        </authorList>
    </citation>
    <scope>NUCLEOTIDE SEQUENCE [LARGE SCALE GENOMIC DNA]</scope>
    <source>
        <strain evidence="2">JCM 16601</strain>
    </source>
</reference>
<dbReference type="Pfam" id="PF13469">
    <property type="entry name" value="Sulfotransfer_3"/>
    <property type="match status" value="1"/>
</dbReference>
<proteinExistence type="predicted"/>
<protein>
    <recommendedName>
        <fullName evidence="3">Sulfotransferase family protein</fullName>
    </recommendedName>
</protein>
<sequence>MYNLVTSMQKRTLIIAGMHRSGTSLITQWLTKCGMELGERLGGASTGNIEGHFEDCEFLKMHEEILDNHKLPRSGLTAAHVDSFSIYEREKIKSIIKVKQQLYDQWGWKDPRTCMFLDVYQQLIPDACYMVIIRDYQSVISSLLRRDVKVMDKRYEDRKLFPRLAWFRFRRARKIKAFYRSNTQEYLKVWISYNQDILNCIKQLNRDAFVVVNYNMLNKADLPVFKHLQNQWDFSLKYFKFKDVFKENLMGEDLDIDQYIVDRRLVFKAKQLQDELMGYMIG</sequence>
<dbReference type="Gene3D" id="3.40.50.300">
    <property type="entry name" value="P-loop containing nucleotide triphosphate hydrolases"/>
    <property type="match status" value="1"/>
</dbReference>
<keyword evidence="2" id="KW-1185">Reference proteome</keyword>
<comment type="caution">
    <text evidence="1">The sequence shown here is derived from an EMBL/GenBank/DDBJ whole genome shotgun (WGS) entry which is preliminary data.</text>
</comment>
<dbReference type="InterPro" id="IPR027417">
    <property type="entry name" value="P-loop_NTPase"/>
</dbReference>
<dbReference type="Proteomes" id="UP001500742">
    <property type="component" value="Unassembled WGS sequence"/>
</dbReference>
<dbReference type="SUPFAM" id="SSF52540">
    <property type="entry name" value="P-loop containing nucleoside triphosphate hydrolases"/>
    <property type="match status" value="1"/>
</dbReference>
<evidence type="ECO:0000313" key="1">
    <source>
        <dbReference type="EMBL" id="GAA3967077.1"/>
    </source>
</evidence>